<gene>
    <name evidence="1" type="ORF">SELSPUOL_00670</name>
</gene>
<dbReference type="Proteomes" id="UP000003505">
    <property type="component" value="Unassembled WGS sequence"/>
</dbReference>
<comment type="caution">
    <text evidence="1">The sequence shown here is derived from an EMBL/GenBank/DDBJ whole genome shotgun (WGS) entry which is preliminary data.</text>
</comment>
<evidence type="ECO:0000313" key="1">
    <source>
        <dbReference type="EMBL" id="EEX77936.1"/>
    </source>
</evidence>
<evidence type="ECO:0000313" key="2">
    <source>
        <dbReference type="Proteomes" id="UP000003505"/>
    </source>
</evidence>
<accession>C9LT91</accession>
<dbReference type="AlphaFoldDB" id="C9LT91"/>
<sequence>MAASPFLGKYVFFYHYRGERRFIQEKGVHEYVSPSVCAIMSAI</sequence>
<organism evidence="1 2">
    <name type="scientific">Selenomonas sputigena (strain ATCC 35185 / DSM 20758 / CCUG 44933 / VPI D19B-28)</name>
    <dbReference type="NCBI Taxonomy" id="546271"/>
    <lineage>
        <taxon>Bacteria</taxon>
        <taxon>Bacillati</taxon>
        <taxon>Bacillota</taxon>
        <taxon>Negativicutes</taxon>
        <taxon>Selenomonadales</taxon>
        <taxon>Selenomonadaceae</taxon>
        <taxon>Selenomonas</taxon>
    </lineage>
</organism>
<reference evidence="1 2" key="1">
    <citation type="submission" date="2009-09" db="EMBL/GenBank/DDBJ databases">
        <authorList>
            <person name="Weinstock G."/>
            <person name="Sodergren E."/>
            <person name="Clifton S."/>
            <person name="Fulton L."/>
            <person name="Fulton B."/>
            <person name="Courtney L."/>
            <person name="Fronick C."/>
            <person name="Harrison M."/>
            <person name="Strong C."/>
            <person name="Farmer C."/>
            <person name="Delahaunty K."/>
            <person name="Markovic C."/>
            <person name="Hall O."/>
            <person name="Minx P."/>
            <person name="Tomlinson C."/>
            <person name="Mitreva M."/>
            <person name="Nelson J."/>
            <person name="Hou S."/>
            <person name="Wollam A."/>
            <person name="Pepin K.H."/>
            <person name="Johnson M."/>
            <person name="Bhonagiri V."/>
            <person name="Nash W.E."/>
            <person name="Warren W."/>
            <person name="Chinwalla A."/>
            <person name="Mardis E.R."/>
            <person name="Wilson R.K."/>
        </authorList>
    </citation>
    <scope>NUCLEOTIDE SEQUENCE [LARGE SCALE GENOMIC DNA]</scope>
    <source>
        <strain evidence="2">ATCC 35185 / DSM 20758 / VPI D19B-28</strain>
    </source>
</reference>
<dbReference type="EMBL" id="ACKP02000012">
    <property type="protein sequence ID" value="EEX77936.1"/>
    <property type="molecule type" value="Genomic_DNA"/>
</dbReference>
<name>C9LT91_SELS3</name>
<proteinExistence type="predicted"/>
<protein>
    <submittedName>
        <fullName evidence="1">Uncharacterized protein</fullName>
    </submittedName>
</protein>